<name>A0A2S7U4G3_9BACT</name>
<dbReference type="OrthoDB" id="281928at2"/>
<dbReference type="EMBL" id="MQWA01000001">
    <property type="protein sequence ID" value="PQJ29212.1"/>
    <property type="molecule type" value="Genomic_DNA"/>
</dbReference>
<gene>
    <name evidence="2" type="ORF">BSZ32_12395</name>
</gene>
<organism evidence="2 3">
    <name type="scientific">Rubritalea profundi</name>
    <dbReference type="NCBI Taxonomy" id="1658618"/>
    <lineage>
        <taxon>Bacteria</taxon>
        <taxon>Pseudomonadati</taxon>
        <taxon>Verrucomicrobiota</taxon>
        <taxon>Verrucomicrobiia</taxon>
        <taxon>Verrucomicrobiales</taxon>
        <taxon>Rubritaleaceae</taxon>
        <taxon>Rubritalea</taxon>
    </lineage>
</organism>
<feature type="transmembrane region" description="Helical" evidence="1">
    <location>
        <begin position="6"/>
        <end position="26"/>
    </location>
</feature>
<comment type="caution">
    <text evidence="2">The sequence shown here is derived from an EMBL/GenBank/DDBJ whole genome shotgun (WGS) entry which is preliminary data.</text>
</comment>
<dbReference type="Proteomes" id="UP000239907">
    <property type="component" value="Unassembled WGS sequence"/>
</dbReference>
<proteinExistence type="predicted"/>
<keyword evidence="1" id="KW-1133">Transmembrane helix</keyword>
<protein>
    <submittedName>
        <fullName evidence="2">Uncharacterized protein</fullName>
    </submittedName>
</protein>
<keyword evidence="3" id="KW-1185">Reference proteome</keyword>
<keyword evidence="1" id="KW-0472">Membrane</keyword>
<feature type="transmembrane region" description="Helical" evidence="1">
    <location>
        <begin position="38"/>
        <end position="66"/>
    </location>
</feature>
<evidence type="ECO:0000313" key="3">
    <source>
        <dbReference type="Proteomes" id="UP000239907"/>
    </source>
</evidence>
<reference evidence="2 3" key="1">
    <citation type="submission" date="2016-12" db="EMBL/GenBank/DDBJ databases">
        <title>Study of bacterial adaptation to deep sea.</title>
        <authorList>
            <person name="Song J."/>
            <person name="Yoshizawa S."/>
            <person name="Kogure K."/>
        </authorList>
    </citation>
    <scope>NUCLEOTIDE SEQUENCE [LARGE SCALE GENOMIC DNA]</scope>
    <source>
        <strain evidence="2 3">SAORIC-165</strain>
    </source>
</reference>
<evidence type="ECO:0000313" key="2">
    <source>
        <dbReference type="EMBL" id="PQJ29212.1"/>
    </source>
</evidence>
<sequence length="81" mass="9119">MFLDYFVWMYVLMGFIAVGIAVLNALSARFLALRKNRTFSLVVAGINCQQMPFGTILGVFTFIVLLRGSVRGSYEQAFTQQ</sequence>
<evidence type="ECO:0000256" key="1">
    <source>
        <dbReference type="SAM" id="Phobius"/>
    </source>
</evidence>
<dbReference type="RefSeq" id="WP_129589741.1">
    <property type="nucleotide sequence ID" value="NZ_MQWA01000001.1"/>
</dbReference>
<accession>A0A2S7U4G3</accession>
<dbReference type="AlphaFoldDB" id="A0A2S7U4G3"/>
<keyword evidence="1" id="KW-0812">Transmembrane</keyword>